<dbReference type="OrthoDB" id="2129069at2759"/>
<sequence>MAQTASLKHTPLAANVPTFCTSLRKRREWETLVPILLKETPKWRESRLETHDVAMPVAKSESPSGHAIFRFILLSQVDVGSDQTEQRLNRLAHLTGGINVAVIFLLGDGGNMSGFMQLQLDMMDKFDMRLLPLYTVQALPTTLAAFIQQLSTVSHPSRPYKTIVHDLLSYSTLNPHLTEHKLNLLSDITSGFKELASKAATEEGKAILLEYLGEEDAQRVIDFWMFEYAL</sequence>
<protein>
    <submittedName>
        <fullName evidence="1">Uncharacterized protein</fullName>
    </submittedName>
</protein>
<name>R8BCC5_PHAM7</name>
<dbReference type="EMBL" id="KB933309">
    <property type="protein sequence ID" value="EON96951.1"/>
    <property type="molecule type" value="Genomic_DNA"/>
</dbReference>
<accession>R8BCC5</accession>
<keyword evidence="2" id="KW-1185">Reference proteome</keyword>
<gene>
    <name evidence="1" type="ORF">UCRPA7_7562</name>
</gene>
<dbReference type="RefSeq" id="XP_007918281.1">
    <property type="nucleotide sequence ID" value="XM_007920090.1"/>
</dbReference>
<evidence type="ECO:0000313" key="1">
    <source>
        <dbReference type="EMBL" id="EON96951.1"/>
    </source>
</evidence>
<dbReference type="AlphaFoldDB" id="R8BCC5"/>
<organism evidence="1 2">
    <name type="scientific">Phaeoacremonium minimum (strain UCR-PA7)</name>
    <name type="common">Esca disease fungus</name>
    <name type="synonym">Togninia minima</name>
    <dbReference type="NCBI Taxonomy" id="1286976"/>
    <lineage>
        <taxon>Eukaryota</taxon>
        <taxon>Fungi</taxon>
        <taxon>Dikarya</taxon>
        <taxon>Ascomycota</taxon>
        <taxon>Pezizomycotina</taxon>
        <taxon>Sordariomycetes</taxon>
        <taxon>Sordariomycetidae</taxon>
        <taxon>Togniniales</taxon>
        <taxon>Togniniaceae</taxon>
        <taxon>Phaeoacremonium</taxon>
    </lineage>
</organism>
<dbReference type="Proteomes" id="UP000014074">
    <property type="component" value="Unassembled WGS sequence"/>
</dbReference>
<dbReference type="KEGG" id="tmn:UCRPA7_7562"/>
<reference evidence="2" key="1">
    <citation type="journal article" date="2013" name="Genome Announc.">
        <title>Draft genome sequence of the ascomycete Phaeoacremonium aleophilum strain UCR-PA7, a causal agent of the esca disease complex in grapevines.</title>
        <authorList>
            <person name="Blanco-Ulate B."/>
            <person name="Rolshausen P."/>
            <person name="Cantu D."/>
        </authorList>
    </citation>
    <scope>NUCLEOTIDE SEQUENCE [LARGE SCALE GENOMIC DNA]</scope>
    <source>
        <strain evidence="2">UCR-PA7</strain>
    </source>
</reference>
<dbReference type="eggNOG" id="ENOG502SYS1">
    <property type="taxonomic scope" value="Eukaryota"/>
</dbReference>
<dbReference type="GeneID" id="19328332"/>
<dbReference type="HOGENOM" id="CLU_089720_1_1_1"/>
<proteinExistence type="predicted"/>
<evidence type="ECO:0000313" key="2">
    <source>
        <dbReference type="Proteomes" id="UP000014074"/>
    </source>
</evidence>